<sequence length="106" mass="11864">MSEQLSKTRISATIDPKLKEDATKVLSSLQLDMSTAINVFLAQVVKQNKIPFEITNETAEERRTREIKESIARGLSQAKHGEGADVSILIKEAQAQEQKLLRDENL</sequence>
<dbReference type="InterPro" id="IPR007337">
    <property type="entry name" value="RelB/DinJ"/>
</dbReference>
<dbReference type="Gene3D" id="1.10.1220.10">
    <property type="entry name" value="Met repressor-like"/>
    <property type="match status" value="1"/>
</dbReference>
<keyword evidence="4" id="KW-1185">Reference proteome</keyword>
<dbReference type="RefSeq" id="WP_010619215.1">
    <property type="nucleotide sequence ID" value="NZ_PUFO01000012.1"/>
</dbReference>
<organism evidence="3 4">
    <name type="scientific">Secundilactobacillus malefermentans</name>
    <dbReference type="NCBI Taxonomy" id="176292"/>
    <lineage>
        <taxon>Bacteria</taxon>
        <taxon>Bacillati</taxon>
        <taxon>Bacillota</taxon>
        <taxon>Bacilli</taxon>
        <taxon>Lactobacillales</taxon>
        <taxon>Lactobacillaceae</taxon>
        <taxon>Secundilactobacillus</taxon>
    </lineage>
</organism>
<evidence type="ECO:0000256" key="1">
    <source>
        <dbReference type="ARBA" id="ARBA00010562"/>
    </source>
</evidence>
<comment type="caution">
    <text evidence="3">The sequence shown here is derived from an EMBL/GenBank/DDBJ whole genome shotgun (WGS) entry which is preliminary data.</text>
</comment>
<dbReference type="AlphaFoldDB" id="A0A4R5NSK6"/>
<name>A0A4R5NSK6_9LACO</name>
<evidence type="ECO:0000313" key="4">
    <source>
        <dbReference type="Proteomes" id="UP000294854"/>
    </source>
</evidence>
<dbReference type="GO" id="GO:0006355">
    <property type="term" value="P:regulation of DNA-templated transcription"/>
    <property type="evidence" value="ECO:0007669"/>
    <property type="project" value="InterPro"/>
</dbReference>
<proteinExistence type="inferred from homology"/>
<dbReference type="InterPro" id="IPR013321">
    <property type="entry name" value="Arc_rbn_hlx_hlx"/>
</dbReference>
<keyword evidence="2" id="KW-1277">Toxin-antitoxin system</keyword>
<comment type="similarity">
    <text evidence="1">Belongs to the RelB/DinJ antitoxin family.</text>
</comment>
<accession>A0A4R5NSK6</accession>
<dbReference type="GO" id="GO:0006351">
    <property type="term" value="P:DNA-templated transcription"/>
    <property type="evidence" value="ECO:0007669"/>
    <property type="project" value="TreeGrafter"/>
</dbReference>
<evidence type="ECO:0000256" key="2">
    <source>
        <dbReference type="ARBA" id="ARBA00022649"/>
    </source>
</evidence>
<dbReference type="NCBIfam" id="TIGR02384">
    <property type="entry name" value="RelB_DinJ"/>
    <property type="match status" value="1"/>
</dbReference>
<dbReference type="Proteomes" id="UP000294854">
    <property type="component" value="Unassembled WGS sequence"/>
</dbReference>
<dbReference type="OrthoDB" id="9808267at2"/>
<dbReference type="PANTHER" id="PTHR38781">
    <property type="entry name" value="ANTITOXIN DINJ-RELATED"/>
    <property type="match status" value="1"/>
</dbReference>
<protein>
    <submittedName>
        <fullName evidence="3">Uncharacterized protein</fullName>
    </submittedName>
</protein>
<gene>
    <name evidence="3" type="ORF">C5L31_001791</name>
</gene>
<dbReference type="STRING" id="1122149.FD44_GL000819"/>
<dbReference type="Pfam" id="PF04221">
    <property type="entry name" value="RelB"/>
    <property type="match status" value="1"/>
</dbReference>
<dbReference type="PANTHER" id="PTHR38781:SF1">
    <property type="entry name" value="ANTITOXIN DINJ-RELATED"/>
    <property type="match status" value="1"/>
</dbReference>
<evidence type="ECO:0000313" key="3">
    <source>
        <dbReference type="EMBL" id="TDG80181.1"/>
    </source>
</evidence>
<dbReference type="EMBL" id="PUFO01000012">
    <property type="protein sequence ID" value="TDG80181.1"/>
    <property type="molecule type" value="Genomic_DNA"/>
</dbReference>
<reference evidence="3 4" key="1">
    <citation type="journal article" date="2019" name="Appl. Microbiol. Biotechnol.">
        <title>Uncovering carbohydrate metabolism through a genotype-phenotype association study of 56 lactic acid bacteria genomes.</title>
        <authorList>
            <person name="Buron-Moles G."/>
            <person name="Chailyan A."/>
            <person name="Dolejs I."/>
            <person name="Forster J."/>
            <person name="Miks M.H."/>
        </authorList>
    </citation>
    <scope>NUCLEOTIDE SEQUENCE [LARGE SCALE GENOMIC DNA]</scope>
    <source>
        <strain evidence="3 4">ATCC 49373</strain>
    </source>
</reference>